<reference evidence="1 2" key="1">
    <citation type="submission" date="2024-04" db="EMBL/GenBank/DDBJ databases">
        <authorList>
            <person name="Waldvogel A.-M."/>
            <person name="Schoenle A."/>
        </authorList>
    </citation>
    <scope>NUCLEOTIDE SEQUENCE [LARGE SCALE GENOMIC DNA]</scope>
</reference>
<dbReference type="Proteomes" id="UP001497482">
    <property type="component" value="Chromosome 9"/>
</dbReference>
<dbReference type="AlphaFoldDB" id="A0AAV2MS33"/>
<name>A0AAV2MS33_KNICA</name>
<evidence type="ECO:0000313" key="1">
    <source>
        <dbReference type="EMBL" id="CAL1615841.1"/>
    </source>
</evidence>
<evidence type="ECO:0000313" key="2">
    <source>
        <dbReference type="Proteomes" id="UP001497482"/>
    </source>
</evidence>
<sequence length="142" mass="15588">MLRCTRPGVSARVRQTAAATRRARHSAVMDSGARTRSPLLCARGQRCWMASRSTRCQLVSARGSQQRDTQAKPVLINIFNRYACKGYNKEKKELPLRVKETGRAQGGAHFSLQVGPPSPTSIAAFMAPIGPTHPHFKSTLQS</sequence>
<organism evidence="1 2">
    <name type="scientific">Knipowitschia caucasica</name>
    <name type="common">Caucasian dwarf goby</name>
    <name type="synonym">Pomatoschistus caucasicus</name>
    <dbReference type="NCBI Taxonomy" id="637954"/>
    <lineage>
        <taxon>Eukaryota</taxon>
        <taxon>Metazoa</taxon>
        <taxon>Chordata</taxon>
        <taxon>Craniata</taxon>
        <taxon>Vertebrata</taxon>
        <taxon>Euteleostomi</taxon>
        <taxon>Actinopterygii</taxon>
        <taxon>Neopterygii</taxon>
        <taxon>Teleostei</taxon>
        <taxon>Neoteleostei</taxon>
        <taxon>Acanthomorphata</taxon>
        <taxon>Gobiaria</taxon>
        <taxon>Gobiiformes</taxon>
        <taxon>Gobioidei</taxon>
        <taxon>Gobiidae</taxon>
        <taxon>Gobiinae</taxon>
        <taxon>Knipowitschia</taxon>
    </lineage>
</organism>
<dbReference type="EMBL" id="OZ035831">
    <property type="protein sequence ID" value="CAL1615841.1"/>
    <property type="molecule type" value="Genomic_DNA"/>
</dbReference>
<keyword evidence="2" id="KW-1185">Reference proteome</keyword>
<proteinExistence type="predicted"/>
<accession>A0AAV2MS33</accession>
<protein>
    <submittedName>
        <fullName evidence="1">Uncharacterized protein</fullName>
    </submittedName>
</protein>
<gene>
    <name evidence="1" type="ORF">KC01_LOCUS41715</name>
</gene>